<proteinExistence type="predicted"/>
<comment type="caution">
    <text evidence="1">The sequence shown here is derived from an EMBL/GenBank/DDBJ whole genome shotgun (WGS) entry which is preliminary data.</text>
</comment>
<evidence type="ECO:0000313" key="1">
    <source>
        <dbReference type="EMBL" id="KAL1204139.1"/>
    </source>
</evidence>
<dbReference type="EMBL" id="JBANAX010000546">
    <property type="protein sequence ID" value="KAL1204139.1"/>
    <property type="molecule type" value="Genomic_DNA"/>
</dbReference>
<accession>A0ABD1ABS7</accession>
<evidence type="ECO:0000313" key="2">
    <source>
        <dbReference type="Proteomes" id="UP001558713"/>
    </source>
</evidence>
<name>A0ABD1ABS7_CARAN</name>
<gene>
    <name evidence="1" type="ORF">V5N11_026636</name>
</gene>
<dbReference type="AlphaFoldDB" id="A0ABD1ABS7"/>
<reference evidence="1 2" key="1">
    <citation type="submission" date="2024-04" db="EMBL/GenBank/DDBJ databases">
        <title>Genome assembly C_amara_ONT_v2.</title>
        <authorList>
            <person name="Yant L."/>
            <person name="Moore C."/>
            <person name="Slenker M."/>
        </authorList>
    </citation>
    <scope>NUCLEOTIDE SEQUENCE [LARGE SCALE GENOMIC DNA]</scope>
    <source>
        <tissue evidence="1">Leaf</tissue>
    </source>
</reference>
<organism evidence="1 2">
    <name type="scientific">Cardamine amara subsp. amara</name>
    <dbReference type="NCBI Taxonomy" id="228776"/>
    <lineage>
        <taxon>Eukaryota</taxon>
        <taxon>Viridiplantae</taxon>
        <taxon>Streptophyta</taxon>
        <taxon>Embryophyta</taxon>
        <taxon>Tracheophyta</taxon>
        <taxon>Spermatophyta</taxon>
        <taxon>Magnoliopsida</taxon>
        <taxon>eudicotyledons</taxon>
        <taxon>Gunneridae</taxon>
        <taxon>Pentapetalae</taxon>
        <taxon>rosids</taxon>
        <taxon>malvids</taxon>
        <taxon>Brassicales</taxon>
        <taxon>Brassicaceae</taxon>
        <taxon>Cardamineae</taxon>
        <taxon>Cardamine</taxon>
    </lineage>
</organism>
<dbReference type="Proteomes" id="UP001558713">
    <property type="component" value="Unassembled WGS sequence"/>
</dbReference>
<keyword evidence="2" id="KW-1185">Reference proteome</keyword>
<protein>
    <submittedName>
        <fullName evidence="1">Uncharacterized protein</fullName>
    </submittedName>
</protein>
<sequence length="67" mass="7751">MNQMNYDIWHELFETHCHSFSVLGHLDGTTIATGLTDTTWFKIDGTMKMLIYRTLSESLLKSVLKTK</sequence>